<keyword evidence="5" id="KW-0256">Endoplasmic reticulum</keyword>
<keyword evidence="2 5" id="KW-0812">Transmembrane</keyword>
<dbReference type="OrthoDB" id="422086at2759"/>
<evidence type="ECO:0000256" key="4">
    <source>
        <dbReference type="ARBA" id="ARBA00023136"/>
    </source>
</evidence>
<evidence type="ECO:0000313" key="6">
    <source>
        <dbReference type="EMBL" id="KDR81040.1"/>
    </source>
</evidence>
<comment type="similarity">
    <text evidence="5">Belongs to the class VI-like SAM-binding methyltransferase superfamily. Isoprenylcysteine carboxyl methyltransferase family.</text>
</comment>
<comment type="caution">
    <text evidence="5">Lacks conserved residue(s) required for the propagation of feature annotation.</text>
</comment>
<dbReference type="Proteomes" id="UP000027222">
    <property type="component" value="Unassembled WGS sequence"/>
</dbReference>
<keyword evidence="5" id="KW-0489">Methyltransferase</keyword>
<dbReference type="GO" id="GO:0004671">
    <property type="term" value="F:protein C-terminal S-isoprenylcysteine carboxyl O-methyltransferase activity"/>
    <property type="evidence" value="ECO:0007669"/>
    <property type="project" value="UniProtKB-EC"/>
</dbReference>
<dbReference type="PANTHER" id="PTHR43847:SF1">
    <property type="entry name" value="BLL3993 PROTEIN"/>
    <property type="match status" value="1"/>
</dbReference>
<dbReference type="GO" id="GO:0005789">
    <property type="term" value="C:endoplasmic reticulum membrane"/>
    <property type="evidence" value="ECO:0007669"/>
    <property type="project" value="UniProtKB-SubCell"/>
</dbReference>
<dbReference type="EMBL" id="KL142371">
    <property type="protein sequence ID" value="KDR81040.1"/>
    <property type="molecule type" value="Genomic_DNA"/>
</dbReference>
<protein>
    <recommendedName>
        <fullName evidence="5">Protein-S-isoprenylcysteine O-methyltransferase</fullName>
        <ecNumber evidence="5">2.1.1.100</ecNumber>
    </recommendedName>
</protein>
<feature type="transmembrane region" description="Helical" evidence="5">
    <location>
        <begin position="103"/>
        <end position="122"/>
    </location>
</feature>
<evidence type="ECO:0000256" key="5">
    <source>
        <dbReference type="RuleBase" id="RU362022"/>
    </source>
</evidence>
<feature type="transmembrane region" description="Helical" evidence="5">
    <location>
        <begin position="182"/>
        <end position="202"/>
    </location>
</feature>
<dbReference type="Pfam" id="PF04140">
    <property type="entry name" value="ICMT"/>
    <property type="match status" value="1"/>
</dbReference>
<sequence>MSLTKIPLTLAFCWAYKRSATSPNPPPAQGDSRVSFSIMENPWYTQKLLFCATRLQWLAGLAETATILAWNFPSSPISKAVLSFLVLSTGNPEELRLSPVTTIGGWLMIIGALIRLVTFRYLGKYFRFEASLQEDHVLITSGPYSIVRHPSYTGLIIAHPGWFLWQFGEGSWVRESGIWNTAVGKVVVMSFGIIIIIGPLYLTLERMSREDRALKMRFGKEWEQWAGRVRYRVIPGVW</sequence>
<keyword evidence="3 5" id="KW-1133">Transmembrane helix</keyword>
<comment type="subcellular location">
    <subcellularLocation>
        <location evidence="5">Endoplasmic reticulum membrane</location>
        <topology evidence="5">Multi-pass membrane protein</topology>
    </subcellularLocation>
    <subcellularLocation>
        <location evidence="1">Membrane</location>
        <topology evidence="1">Multi-pass membrane protein</topology>
    </subcellularLocation>
</comment>
<evidence type="ECO:0000313" key="7">
    <source>
        <dbReference type="Proteomes" id="UP000027222"/>
    </source>
</evidence>
<dbReference type="EC" id="2.1.1.100" evidence="5"/>
<keyword evidence="7" id="KW-1185">Reference proteome</keyword>
<accession>A0A067TCW2</accession>
<gene>
    <name evidence="6" type="ORF">GALMADRAFT_277115</name>
</gene>
<keyword evidence="4 5" id="KW-0472">Membrane</keyword>
<comment type="catalytic activity">
    <reaction evidence="5">
        <text>[protein]-C-terminal S-[(2E,6E)-farnesyl]-L-cysteine + S-adenosyl-L-methionine = [protein]-C-terminal S-[(2E,6E)-farnesyl]-L-cysteine methyl ester + S-adenosyl-L-homocysteine</text>
        <dbReference type="Rhea" id="RHEA:21672"/>
        <dbReference type="Rhea" id="RHEA-COMP:12125"/>
        <dbReference type="Rhea" id="RHEA-COMP:12126"/>
        <dbReference type="ChEBI" id="CHEBI:57856"/>
        <dbReference type="ChEBI" id="CHEBI:59789"/>
        <dbReference type="ChEBI" id="CHEBI:90510"/>
        <dbReference type="ChEBI" id="CHEBI:90511"/>
        <dbReference type="EC" id="2.1.1.100"/>
    </reaction>
</comment>
<name>A0A067TCW2_GALM3</name>
<dbReference type="InterPro" id="IPR052527">
    <property type="entry name" value="Metal_cation-efflux_comp"/>
</dbReference>
<dbReference type="STRING" id="685588.A0A067TCW2"/>
<keyword evidence="5" id="KW-0808">Transferase</keyword>
<dbReference type="InterPro" id="IPR007269">
    <property type="entry name" value="ICMT_MeTrfase"/>
</dbReference>
<evidence type="ECO:0000256" key="2">
    <source>
        <dbReference type="ARBA" id="ARBA00022692"/>
    </source>
</evidence>
<dbReference type="Gene3D" id="1.20.120.1630">
    <property type="match status" value="1"/>
</dbReference>
<organism evidence="6 7">
    <name type="scientific">Galerina marginata (strain CBS 339.88)</name>
    <dbReference type="NCBI Taxonomy" id="685588"/>
    <lineage>
        <taxon>Eukaryota</taxon>
        <taxon>Fungi</taxon>
        <taxon>Dikarya</taxon>
        <taxon>Basidiomycota</taxon>
        <taxon>Agaricomycotina</taxon>
        <taxon>Agaricomycetes</taxon>
        <taxon>Agaricomycetidae</taxon>
        <taxon>Agaricales</taxon>
        <taxon>Agaricineae</taxon>
        <taxon>Strophariaceae</taxon>
        <taxon>Galerina</taxon>
    </lineage>
</organism>
<dbReference type="GO" id="GO:0032259">
    <property type="term" value="P:methylation"/>
    <property type="evidence" value="ECO:0007669"/>
    <property type="project" value="UniProtKB-KW"/>
</dbReference>
<dbReference type="HOGENOM" id="CLU_065200_6_0_1"/>
<proteinExistence type="inferred from homology"/>
<evidence type="ECO:0000256" key="3">
    <source>
        <dbReference type="ARBA" id="ARBA00022989"/>
    </source>
</evidence>
<dbReference type="AlphaFoldDB" id="A0A067TCW2"/>
<reference evidence="7" key="1">
    <citation type="journal article" date="2014" name="Proc. Natl. Acad. Sci. U.S.A.">
        <title>Extensive sampling of basidiomycete genomes demonstrates inadequacy of the white-rot/brown-rot paradigm for wood decay fungi.</title>
        <authorList>
            <person name="Riley R."/>
            <person name="Salamov A.A."/>
            <person name="Brown D.W."/>
            <person name="Nagy L.G."/>
            <person name="Floudas D."/>
            <person name="Held B.W."/>
            <person name="Levasseur A."/>
            <person name="Lombard V."/>
            <person name="Morin E."/>
            <person name="Otillar R."/>
            <person name="Lindquist E.A."/>
            <person name="Sun H."/>
            <person name="LaButti K.M."/>
            <person name="Schmutz J."/>
            <person name="Jabbour D."/>
            <person name="Luo H."/>
            <person name="Baker S.E."/>
            <person name="Pisabarro A.G."/>
            <person name="Walton J.D."/>
            <person name="Blanchette R.A."/>
            <person name="Henrissat B."/>
            <person name="Martin F."/>
            <person name="Cullen D."/>
            <person name="Hibbett D.S."/>
            <person name="Grigoriev I.V."/>
        </authorList>
    </citation>
    <scope>NUCLEOTIDE SEQUENCE [LARGE SCALE GENOMIC DNA]</scope>
    <source>
        <strain evidence="7">CBS 339.88</strain>
    </source>
</reference>
<dbReference type="PANTHER" id="PTHR43847">
    <property type="entry name" value="BLL3993 PROTEIN"/>
    <property type="match status" value="1"/>
</dbReference>
<keyword evidence="5" id="KW-0949">S-adenosyl-L-methionine</keyword>
<evidence type="ECO:0000256" key="1">
    <source>
        <dbReference type="ARBA" id="ARBA00004141"/>
    </source>
</evidence>